<proteinExistence type="predicted"/>
<organism evidence="1 2">
    <name type="scientific">Colletotrichum navitas</name>
    <dbReference type="NCBI Taxonomy" id="681940"/>
    <lineage>
        <taxon>Eukaryota</taxon>
        <taxon>Fungi</taxon>
        <taxon>Dikarya</taxon>
        <taxon>Ascomycota</taxon>
        <taxon>Pezizomycotina</taxon>
        <taxon>Sordariomycetes</taxon>
        <taxon>Hypocreomycetidae</taxon>
        <taxon>Glomerellales</taxon>
        <taxon>Glomerellaceae</taxon>
        <taxon>Colletotrichum</taxon>
        <taxon>Colletotrichum graminicola species complex</taxon>
    </lineage>
</organism>
<keyword evidence="2" id="KW-1185">Reference proteome</keyword>
<accession>A0AAD8PW78</accession>
<reference evidence="1" key="1">
    <citation type="submission" date="2021-06" db="EMBL/GenBank/DDBJ databases">
        <title>Comparative genomics, transcriptomics and evolutionary studies reveal genomic signatures of adaptation to plant cell wall in hemibiotrophic fungi.</title>
        <authorList>
            <consortium name="DOE Joint Genome Institute"/>
            <person name="Baroncelli R."/>
            <person name="Diaz J.F."/>
            <person name="Benocci T."/>
            <person name="Peng M."/>
            <person name="Battaglia E."/>
            <person name="Haridas S."/>
            <person name="Andreopoulos W."/>
            <person name="Labutti K."/>
            <person name="Pangilinan J."/>
            <person name="Floch G.L."/>
            <person name="Makela M.R."/>
            <person name="Henrissat B."/>
            <person name="Grigoriev I.V."/>
            <person name="Crouch J.A."/>
            <person name="De Vries R.P."/>
            <person name="Sukno S.A."/>
            <person name="Thon M.R."/>
        </authorList>
    </citation>
    <scope>NUCLEOTIDE SEQUENCE</scope>
    <source>
        <strain evidence="1">CBS 125086</strain>
    </source>
</reference>
<sequence length="165" mass="18952">MDSFPGVFGTELLGSHVTEDLKAADILVKIHRVTAFWLRYESLRHSAGEDALQISVILRWPKTHEMIRQVRMMGNMRHVEVLEILDQTVETMTKKEFTVDYFKLDWEVQTFVERLRMSMFDACLLSSPEDGVDKFIEKPGATELLGLAIEKAFLATAHQLNDPLK</sequence>
<gene>
    <name evidence="1" type="ORF">LY79DRAFT_670829</name>
</gene>
<protein>
    <submittedName>
        <fullName evidence="1">Uncharacterized protein</fullName>
    </submittedName>
</protein>
<comment type="caution">
    <text evidence="1">The sequence shown here is derived from an EMBL/GenBank/DDBJ whole genome shotgun (WGS) entry which is preliminary data.</text>
</comment>
<dbReference type="Proteomes" id="UP001230504">
    <property type="component" value="Unassembled WGS sequence"/>
</dbReference>
<dbReference type="RefSeq" id="XP_060412823.1">
    <property type="nucleotide sequence ID" value="XM_060563828.1"/>
</dbReference>
<name>A0AAD8PW78_9PEZI</name>
<dbReference type="AlphaFoldDB" id="A0AAD8PW78"/>
<evidence type="ECO:0000313" key="2">
    <source>
        <dbReference type="Proteomes" id="UP001230504"/>
    </source>
</evidence>
<evidence type="ECO:0000313" key="1">
    <source>
        <dbReference type="EMBL" id="KAK1585827.1"/>
    </source>
</evidence>
<dbReference type="EMBL" id="JAHLJV010000041">
    <property type="protein sequence ID" value="KAK1585827.1"/>
    <property type="molecule type" value="Genomic_DNA"/>
</dbReference>
<dbReference type="GeneID" id="85448068"/>